<keyword evidence="1" id="KW-0479">Metal-binding</keyword>
<evidence type="ECO:0000256" key="1">
    <source>
        <dbReference type="PROSITE-ProRule" id="PRU00047"/>
    </source>
</evidence>
<dbReference type="Pfam" id="PF00098">
    <property type="entry name" value="zf-CCHC"/>
    <property type="match status" value="1"/>
</dbReference>
<dbReference type="PROSITE" id="PS50158">
    <property type="entry name" value="ZF_CCHC"/>
    <property type="match status" value="1"/>
</dbReference>
<sequence>MGLTGGELLNFVKEQQQIARDERQQERAEAEKERAEAEKERAEAEKQRMFELAKLEKQAELQQNSNGDADLNSSRSSTSSREPNRIPTPKMPHFDEKEDLDAYLLRFERFATAQEWPEEQWALNLSLCLKGESLRVYSRLPPDDSQDYQKLKNALLKRFQFTEEGFRQKFRRERPKKGETSIQYMARLENYMARWLEMGGINKTFEEFSDLMLREQFLNVCSKELALFLREHDCKTSKALSELADKYLEAHHRDLEKCVKSFQPNQGNGKKPDGNLNSQEYKTKIVDAGENRNRRSAIKCFVCGKLGHKANDCRQRFKAQSAVATENAKPDKLG</sequence>
<accession>A0A2G8KVX8</accession>
<keyword evidence="1" id="KW-0862">Zinc</keyword>
<dbReference type="EMBL" id="MRZV01000341">
    <property type="protein sequence ID" value="PIK52166.1"/>
    <property type="molecule type" value="Genomic_DNA"/>
</dbReference>
<dbReference type="InterPro" id="IPR036875">
    <property type="entry name" value="Znf_CCHC_sf"/>
</dbReference>
<dbReference type="AlphaFoldDB" id="A0A2G8KVX8"/>
<feature type="compositionally biased region" description="Basic and acidic residues" evidence="2">
    <location>
        <begin position="19"/>
        <end position="59"/>
    </location>
</feature>
<dbReference type="GO" id="GO:0008270">
    <property type="term" value="F:zinc ion binding"/>
    <property type="evidence" value="ECO:0007669"/>
    <property type="project" value="UniProtKB-KW"/>
</dbReference>
<reference evidence="4 5" key="1">
    <citation type="journal article" date="2017" name="PLoS Biol.">
        <title>The sea cucumber genome provides insights into morphological evolution and visceral regeneration.</title>
        <authorList>
            <person name="Zhang X."/>
            <person name="Sun L."/>
            <person name="Yuan J."/>
            <person name="Sun Y."/>
            <person name="Gao Y."/>
            <person name="Zhang L."/>
            <person name="Li S."/>
            <person name="Dai H."/>
            <person name="Hamel J.F."/>
            <person name="Liu C."/>
            <person name="Yu Y."/>
            <person name="Liu S."/>
            <person name="Lin W."/>
            <person name="Guo K."/>
            <person name="Jin S."/>
            <person name="Xu P."/>
            <person name="Storey K.B."/>
            <person name="Huan P."/>
            <person name="Zhang T."/>
            <person name="Zhou Y."/>
            <person name="Zhang J."/>
            <person name="Lin C."/>
            <person name="Li X."/>
            <person name="Xing L."/>
            <person name="Huo D."/>
            <person name="Sun M."/>
            <person name="Wang L."/>
            <person name="Mercier A."/>
            <person name="Li F."/>
            <person name="Yang H."/>
            <person name="Xiang J."/>
        </authorList>
    </citation>
    <scope>NUCLEOTIDE SEQUENCE [LARGE SCALE GENOMIC DNA]</scope>
    <source>
        <strain evidence="4">Shaxun</strain>
        <tissue evidence="4">Muscle</tissue>
    </source>
</reference>
<evidence type="ECO:0000313" key="5">
    <source>
        <dbReference type="Proteomes" id="UP000230750"/>
    </source>
</evidence>
<evidence type="ECO:0000259" key="3">
    <source>
        <dbReference type="PROSITE" id="PS50158"/>
    </source>
</evidence>
<dbReference type="OrthoDB" id="116216at2759"/>
<dbReference type="Proteomes" id="UP000230750">
    <property type="component" value="Unassembled WGS sequence"/>
</dbReference>
<comment type="caution">
    <text evidence="4">The sequence shown here is derived from an EMBL/GenBank/DDBJ whole genome shotgun (WGS) entry which is preliminary data.</text>
</comment>
<evidence type="ECO:0000313" key="4">
    <source>
        <dbReference type="EMBL" id="PIK52166.1"/>
    </source>
</evidence>
<dbReference type="SUPFAM" id="SSF47353">
    <property type="entry name" value="Retrovirus capsid dimerization domain-like"/>
    <property type="match status" value="1"/>
</dbReference>
<dbReference type="SMART" id="SM00343">
    <property type="entry name" value="ZnF_C2HC"/>
    <property type="match status" value="1"/>
</dbReference>
<dbReference type="SUPFAM" id="SSF57756">
    <property type="entry name" value="Retrovirus zinc finger-like domains"/>
    <property type="match status" value="1"/>
</dbReference>
<dbReference type="PANTHER" id="PTHR46888">
    <property type="entry name" value="ZINC KNUCKLE DOMAINCONTAINING PROTEIN-RELATED"/>
    <property type="match status" value="1"/>
</dbReference>
<proteinExistence type="predicted"/>
<feature type="region of interest" description="Disordered" evidence="2">
    <location>
        <begin position="261"/>
        <end position="280"/>
    </location>
</feature>
<protein>
    <recommendedName>
        <fullName evidence="3">CCHC-type domain-containing protein</fullName>
    </recommendedName>
</protein>
<evidence type="ECO:0000256" key="2">
    <source>
        <dbReference type="SAM" id="MobiDB-lite"/>
    </source>
</evidence>
<dbReference type="InterPro" id="IPR001878">
    <property type="entry name" value="Znf_CCHC"/>
</dbReference>
<dbReference type="GO" id="GO:0003676">
    <property type="term" value="F:nucleic acid binding"/>
    <property type="evidence" value="ECO:0007669"/>
    <property type="project" value="InterPro"/>
</dbReference>
<gene>
    <name evidence="4" type="ORF">BSL78_10945</name>
</gene>
<feature type="region of interest" description="Disordered" evidence="2">
    <location>
        <begin position="1"/>
        <end position="95"/>
    </location>
</feature>
<dbReference type="InterPro" id="IPR003309">
    <property type="entry name" value="SCAN_dom"/>
</dbReference>
<organism evidence="4 5">
    <name type="scientific">Stichopus japonicus</name>
    <name type="common">Sea cucumber</name>
    <dbReference type="NCBI Taxonomy" id="307972"/>
    <lineage>
        <taxon>Eukaryota</taxon>
        <taxon>Metazoa</taxon>
        <taxon>Echinodermata</taxon>
        <taxon>Eleutherozoa</taxon>
        <taxon>Echinozoa</taxon>
        <taxon>Holothuroidea</taxon>
        <taxon>Aspidochirotacea</taxon>
        <taxon>Aspidochirotida</taxon>
        <taxon>Stichopodidae</taxon>
        <taxon>Apostichopus</taxon>
    </lineage>
</organism>
<dbReference type="Pfam" id="PF02023">
    <property type="entry name" value="SCAN"/>
    <property type="match status" value="1"/>
</dbReference>
<keyword evidence="5" id="KW-1185">Reference proteome</keyword>
<dbReference type="Gene3D" id="4.10.60.10">
    <property type="entry name" value="Zinc finger, CCHC-type"/>
    <property type="match status" value="1"/>
</dbReference>
<dbReference type="PANTHER" id="PTHR46888:SF1">
    <property type="entry name" value="RIBONUCLEASE H"/>
    <property type="match status" value="1"/>
</dbReference>
<dbReference type="InterPro" id="IPR038269">
    <property type="entry name" value="SCAN_sf"/>
</dbReference>
<name>A0A2G8KVX8_STIJA</name>
<keyword evidence="1" id="KW-0863">Zinc-finger</keyword>
<dbReference type="Gene3D" id="1.10.4020.10">
    <property type="entry name" value="DNA breaking-rejoining enzymes"/>
    <property type="match status" value="1"/>
</dbReference>
<feature type="domain" description="CCHC-type" evidence="3">
    <location>
        <begin position="299"/>
        <end position="315"/>
    </location>
</feature>